<feature type="transmembrane region" description="Helical" evidence="5">
    <location>
        <begin position="31"/>
        <end position="50"/>
    </location>
</feature>
<dbReference type="Pfam" id="PF04172">
    <property type="entry name" value="LrgB"/>
    <property type="match status" value="1"/>
</dbReference>
<sequence>MNEMTGFFWLLFTAAVYWGAKRLYRSHPKIYLTPLLVTPIVVIIAIKLFHVPYDEYNRGGRWLTAMVEPATIALAVTLYKHLDMLRKHAAVIFVSVTCGALAAFVTSAGLTELFGLGPELVESIAPRSATTAIALPISDMIGGLPTITAVSTLVTGLVGMIAGPLVVRWFRFDSPLSRGVLFGTSAHSAGISKAFEYNAATGSVAGIAMMITAFVTLCAAPLLIGWFV</sequence>
<accession>A0ABW5QYC6</accession>
<evidence type="ECO:0000256" key="5">
    <source>
        <dbReference type="SAM" id="Phobius"/>
    </source>
</evidence>
<evidence type="ECO:0000313" key="6">
    <source>
        <dbReference type="EMBL" id="MFD2660743.1"/>
    </source>
</evidence>
<evidence type="ECO:0000256" key="1">
    <source>
        <dbReference type="ARBA" id="ARBA00004141"/>
    </source>
</evidence>
<feature type="transmembrane region" description="Helical" evidence="5">
    <location>
        <begin position="204"/>
        <end position="227"/>
    </location>
</feature>
<dbReference type="Proteomes" id="UP001597493">
    <property type="component" value="Unassembled WGS sequence"/>
</dbReference>
<feature type="transmembrane region" description="Helical" evidence="5">
    <location>
        <begin position="6"/>
        <end position="24"/>
    </location>
</feature>
<evidence type="ECO:0000313" key="7">
    <source>
        <dbReference type="Proteomes" id="UP001597493"/>
    </source>
</evidence>
<feature type="transmembrane region" description="Helical" evidence="5">
    <location>
        <begin position="147"/>
        <end position="170"/>
    </location>
</feature>
<name>A0ABW5QYC6_9BACL</name>
<keyword evidence="2 5" id="KW-0812">Transmembrane</keyword>
<reference evidence="7" key="1">
    <citation type="journal article" date="2019" name="Int. J. Syst. Evol. Microbiol.">
        <title>The Global Catalogue of Microorganisms (GCM) 10K type strain sequencing project: providing services to taxonomists for standard genome sequencing and annotation.</title>
        <authorList>
            <consortium name="The Broad Institute Genomics Platform"/>
            <consortium name="The Broad Institute Genome Sequencing Center for Infectious Disease"/>
            <person name="Wu L."/>
            <person name="Ma J."/>
        </authorList>
    </citation>
    <scope>NUCLEOTIDE SEQUENCE [LARGE SCALE GENOMIC DNA]</scope>
    <source>
        <strain evidence="7">TISTR 1827</strain>
    </source>
</reference>
<proteinExistence type="predicted"/>
<dbReference type="PANTHER" id="PTHR30249:SF3">
    <property type="entry name" value="MUREIN HYDROLASE EXPORT REGULATOR"/>
    <property type="match status" value="1"/>
</dbReference>
<keyword evidence="3 5" id="KW-1133">Transmembrane helix</keyword>
<protein>
    <submittedName>
        <fullName evidence="6">LrgB family protein</fullName>
    </submittedName>
</protein>
<evidence type="ECO:0000256" key="3">
    <source>
        <dbReference type="ARBA" id="ARBA00022989"/>
    </source>
</evidence>
<organism evidence="6 7">
    <name type="scientific">Paenibacillus thailandensis</name>
    <dbReference type="NCBI Taxonomy" id="393250"/>
    <lineage>
        <taxon>Bacteria</taxon>
        <taxon>Bacillati</taxon>
        <taxon>Bacillota</taxon>
        <taxon>Bacilli</taxon>
        <taxon>Bacillales</taxon>
        <taxon>Paenibacillaceae</taxon>
        <taxon>Paenibacillus</taxon>
    </lineage>
</organism>
<evidence type="ECO:0000256" key="2">
    <source>
        <dbReference type="ARBA" id="ARBA00022692"/>
    </source>
</evidence>
<dbReference type="InterPro" id="IPR007300">
    <property type="entry name" value="CidB/LrgB"/>
</dbReference>
<evidence type="ECO:0000256" key="4">
    <source>
        <dbReference type="ARBA" id="ARBA00023136"/>
    </source>
</evidence>
<keyword evidence="7" id="KW-1185">Reference proteome</keyword>
<comment type="caution">
    <text evidence="6">The sequence shown here is derived from an EMBL/GenBank/DDBJ whole genome shotgun (WGS) entry which is preliminary data.</text>
</comment>
<dbReference type="EMBL" id="JBHUMY010000011">
    <property type="protein sequence ID" value="MFD2660743.1"/>
    <property type="molecule type" value="Genomic_DNA"/>
</dbReference>
<feature type="transmembrane region" description="Helical" evidence="5">
    <location>
        <begin position="91"/>
        <end position="110"/>
    </location>
</feature>
<dbReference type="RefSeq" id="WP_379272602.1">
    <property type="nucleotide sequence ID" value="NZ_JBHUGT010000013.1"/>
</dbReference>
<keyword evidence="4 5" id="KW-0472">Membrane</keyword>
<comment type="subcellular location">
    <subcellularLocation>
        <location evidence="1">Membrane</location>
        <topology evidence="1">Multi-pass membrane protein</topology>
    </subcellularLocation>
</comment>
<feature type="transmembrane region" description="Helical" evidence="5">
    <location>
        <begin position="62"/>
        <end position="79"/>
    </location>
</feature>
<dbReference type="PANTHER" id="PTHR30249">
    <property type="entry name" value="PUTATIVE SEROTONIN TRANSPORTER"/>
    <property type="match status" value="1"/>
</dbReference>
<gene>
    <name evidence="6" type="ORF">ACFSW5_10850</name>
</gene>